<dbReference type="AlphaFoldDB" id="A0AAW9S1V3"/>
<gene>
    <name evidence="1" type="ORF">AAG747_24770</name>
</gene>
<comment type="caution">
    <text evidence="1">The sequence shown here is derived from an EMBL/GenBank/DDBJ whole genome shotgun (WGS) entry which is preliminary data.</text>
</comment>
<accession>A0AAW9S1V3</accession>
<organism evidence="1 2">
    <name type="scientific">Rapidithrix thailandica</name>
    <dbReference type="NCBI Taxonomy" id="413964"/>
    <lineage>
        <taxon>Bacteria</taxon>
        <taxon>Pseudomonadati</taxon>
        <taxon>Bacteroidota</taxon>
        <taxon>Cytophagia</taxon>
        <taxon>Cytophagales</taxon>
        <taxon>Flammeovirgaceae</taxon>
        <taxon>Rapidithrix</taxon>
    </lineage>
</organism>
<dbReference type="Proteomes" id="UP001403385">
    <property type="component" value="Unassembled WGS sequence"/>
</dbReference>
<keyword evidence="2" id="KW-1185">Reference proteome</keyword>
<evidence type="ECO:0000313" key="1">
    <source>
        <dbReference type="EMBL" id="MEN7551159.1"/>
    </source>
</evidence>
<protein>
    <submittedName>
        <fullName evidence="1">Uncharacterized protein</fullName>
    </submittedName>
</protein>
<sequence>MVLLVGFIASMSACHTTPPSPWEPNYNATISKISQRNADFQTIEQSK</sequence>
<proteinExistence type="predicted"/>
<dbReference type="EMBL" id="JBDKWZ010000020">
    <property type="protein sequence ID" value="MEN7551159.1"/>
    <property type="molecule type" value="Genomic_DNA"/>
</dbReference>
<reference evidence="1 2" key="1">
    <citation type="submission" date="2024-04" db="EMBL/GenBank/DDBJ databases">
        <title>Novel genus in family Flammeovirgaceae.</title>
        <authorList>
            <person name="Nguyen T.H."/>
            <person name="Vuong T.Q."/>
            <person name="Le H."/>
            <person name="Kim S.-G."/>
        </authorList>
    </citation>
    <scope>NUCLEOTIDE SEQUENCE [LARGE SCALE GENOMIC DNA]</scope>
    <source>
        <strain evidence="1 2">JCM 23209</strain>
    </source>
</reference>
<name>A0AAW9S1V3_9BACT</name>
<evidence type="ECO:0000313" key="2">
    <source>
        <dbReference type="Proteomes" id="UP001403385"/>
    </source>
</evidence>
<dbReference type="RefSeq" id="WP_346823940.1">
    <property type="nucleotide sequence ID" value="NZ_JBDKWZ010000020.1"/>
</dbReference>